<reference evidence="2" key="1">
    <citation type="submission" date="2023-07" db="EMBL/GenBank/DDBJ databases">
        <authorList>
            <person name="Stuckert A."/>
        </authorList>
    </citation>
    <scope>NUCLEOTIDE SEQUENCE</scope>
</reference>
<accession>A0ABN9KZ77</accession>
<evidence type="ECO:0000313" key="3">
    <source>
        <dbReference type="Proteomes" id="UP001176940"/>
    </source>
</evidence>
<comment type="caution">
    <text evidence="2">The sequence shown here is derived from an EMBL/GenBank/DDBJ whole genome shotgun (WGS) entry which is preliminary data.</text>
</comment>
<feature type="compositionally biased region" description="Basic residues" evidence="1">
    <location>
        <begin position="100"/>
        <end position="111"/>
    </location>
</feature>
<keyword evidence="3" id="KW-1185">Reference proteome</keyword>
<name>A0ABN9KZ77_9NEOB</name>
<evidence type="ECO:0000313" key="2">
    <source>
        <dbReference type="EMBL" id="CAJ0927182.1"/>
    </source>
</evidence>
<sequence length="232" mass="26920">MGAEPSVLQRYESRTELTPEKWEQNGAYYRDMGAKRSLLQRYGSRTELTPKIWEQNRAYSREIVKYIVAQLCRCSREVSHTSSETDRRDNPSGSNSFLGQRRRRQPQRRRGPGGVNERRDADFYRVTRSQSFSKLRQDIEAHKLHTSTNLSAPDFQALQTLRNDKDIIIKPADKGGAIVVMNKSDYTKEIHRQLHDDTVYRLLPADPTTMIRNFIKETLDPYVEKGVIDGKT</sequence>
<protein>
    <submittedName>
        <fullName evidence="2">Uncharacterized protein</fullName>
    </submittedName>
</protein>
<organism evidence="2 3">
    <name type="scientific">Ranitomeya imitator</name>
    <name type="common">mimic poison frog</name>
    <dbReference type="NCBI Taxonomy" id="111125"/>
    <lineage>
        <taxon>Eukaryota</taxon>
        <taxon>Metazoa</taxon>
        <taxon>Chordata</taxon>
        <taxon>Craniata</taxon>
        <taxon>Vertebrata</taxon>
        <taxon>Euteleostomi</taxon>
        <taxon>Amphibia</taxon>
        <taxon>Batrachia</taxon>
        <taxon>Anura</taxon>
        <taxon>Neobatrachia</taxon>
        <taxon>Hyloidea</taxon>
        <taxon>Dendrobatidae</taxon>
        <taxon>Dendrobatinae</taxon>
        <taxon>Ranitomeya</taxon>
    </lineage>
</organism>
<gene>
    <name evidence="2" type="ORF">RIMI_LOCUS2985263</name>
</gene>
<proteinExistence type="predicted"/>
<evidence type="ECO:0000256" key="1">
    <source>
        <dbReference type="SAM" id="MobiDB-lite"/>
    </source>
</evidence>
<dbReference type="EMBL" id="CAUEEQ010004354">
    <property type="protein sequence ID" value="CAJ0927182.1"/>
    <property type="molecule type" value="Genomic_DNA"/>
</dbReference>
<dbReference type="Proteomes" id="UP001176940">
    <property type="component" value="Unassembled WGS sequence"/>
</dbReference>
<feature type="compositionally biased region" description="Basic and acidic residues" evidence="1">
    <location>
        <begin position="79"/>
        <end position="90"/>
    </location>
</feature>
<feature type="region of interest" description="Disordered" evidence="1">
    <location>
        <begin position="79"/>
        <end position="122"/>
    </location>
</feature>